<proteinExistence type="predicted"/>
<dbReference type="KEGG" id="rtg:NCTC13098_04750"/>
<evidence type="ECO:0000256" key="5">
    <source>
        <dbReference type="SAM" id="Phobius"/>
    </source>
</evidence>
<dbReference type="GO" id="GO:0015205">
    <property type="term" value="F:nucleobase transmembrane transporter activity"/>
    <property type="evidence" value="ECO:0007669"/>
    <property type="project" value="UniProtKB-ARBA"/>
</dbReference>
<evidence type="ECO:0000256" key="3">
    <source>
        <dbReference type="ARBA" id="ARBA00022989"/>
    </source>
</evidence>
<sequence>MNVFPSGKRWFMGVQHAVAMFGATVLMPILMGLDPNLSILMSGIGTLLFFLVTGGRVPSYLGSSAAFVGWSLPSPALTARG</sequence>
<feature type="transmembrane region" description="Helical" evidence="5">
    <location>
        <begin position="12"/>
        <end position="31"/>
    </location>
</feature>
<evidence type="ECO:0000256" key="1">
    <source>
        <dbReference type="ARBA" id="ARBA00004141"/>
    </source>
</evidence>
<evidence type="ECO:0000313" key="6">
    <source>
        <dbReference type="EMBL" id="VDR28366.1"/>
    </source>
</evidence>
<evidence type="ECO:0000256" key="2">
    <source>
        <dbReference type="ARBA" id="ARBA00022692"/>
    </source>
</evidence>
<dbReference type="Pfam" id="PF00860">
    <property type="entry name" value="Xan_ur_permease"/>
    <property type="match status" value="1"/>
</dbReference>
<dbReference type="GO" id="GO:0016020">
    <property type="term" value="C:membrane"/>
    <property type="evidence" value="ECO:0007669"/>
    <property type="project" value="UniProtKB-SubCell"/>
</dbReference>
<keyword evidence="3 5" id="KW-1133">Transmembrane helix</keyword>
<name>A0A3P8M3C1_RAOTE</name>
<keyword evidence="4 5" id="KW-0472">Membrane</keyword>
<accession>A0A3P8M3C1</accession>
<comment type="subcellular location">
    <subcellularLocation>
        <location evidence="1">Membrane</location>
        <topology evidence="1">Multi-pass membrane protein</topology>
    </subcellularLocation>
</comment>
<organism evidence="6 7">
    <name type="scientific">Raoultella terrigena</name>
    <name type="common">Klebsiella terrigena</name>
    <dbReference type="NCBI Taxonomy" id="577"/>
    <lineage>
        <taxon>Bacteria</taxon>
        <taxon>Pseudomonadati</taxon>
        <taxon>Pseudomonadota</taxon>
        <taxon>Gammaproteobacteria</taxon>
        <taxon>Enterobacterales</taxon>
        <taxon>Enterobacteriaceae</taxon>
        <taxon>Klebsiella/Raoultella group</taxon>
        <taxon>Raoultella</taxon>
    </lineage>
</organism>
<feature type="transmembrane region" description="Helical" evidence="5">
    <location>
        <begin position="37"/>
        <end position="54"/>
    </location>
</feature>
<gene>
    <name evidence="6" type="primary">rutG_1</name>
    <name evidence="6" type="ORF">NCTC13098_04750</name>
</gene>
<dbReference type="Proteomes" id="UP000274346">
    <property type="component" value="Chromosome"/>
</dbReference>
<evidence type="ECO:0000313" key="7">
    <source>
        <dbReference type="Proteomes" id="UP000274346"/>
    </source>
</evidence>
<dbReference type="InterPro" id="IPR006043">
    <property type="entry name" value="NCS2"/>
</dbReference>
<protein>
    <submittedName>
        <fullName evidence="6">Pyrimidine permease RutG</fullName>
    </submittedName>
</protein>
<evidence type="ECO:0000256" key="4">
    <source>
        <dbReference type="ARBA" id="ARBA00023136"/>
    </source>
</evidence>
<keyword evidence="2 5" id="KW-0812">Transmembrane</keyword>
<dbReference type="AlphaFoldDB" id="A0A3P8M3C1"/>
<dbReference type="EMBL" id="LR131271">
    <property type="protein sequence ID" value="VDR28366.1"/>
    <property type="molecule type" value="Genomic_DNA"/>
</dbReference>
<reference evidence="6 7" key="1">
    <citation type="submission" date="2018-12" db="EMBL/GenBank/DDBJ databases">
        <authorList>
            <consortium name="Pathogen Informatics"/>
        </authorList>
    </citation>
    <scope>NUCLEOTIDE SEQUENCE [LARGE SCALE GENOMIC DNA]</scope>
    <source>
        <strain evidence="6 7">NCTC13098</strain>
    </source>
</reference>